<dbReference type="InterPro" id="IPR003801">
    <property type="entry name" value="GTP_cyclohydrolase_FolE2/MptA"/>
</dbReference>
<dbReference type="PANTHER" id="PTHR36445">
    <property type="entry name" value="GTP CYCLOHYDROLASE MPTA"/>
    <property type="match status" value="1"/>
</dbReference>
<dbReference type="EC" id="3.5.4.16" evidence="2"/>
<dbReference type="GO" id="GO:0003934">
    <property type="term" value="F:GTP cyclohydrolase I activity"/>
    <property type="evidence" value="ECO:0007669"/>
    <property type="project" value="UniProtKB-UniRule"/>
</dbReference>
<dbReference type="UniPathway" id="UPA00848">
    <property type="reaction ID" value="UER00151"/>
</dbReference>
<dbReference type="Gene3D" id="3.10.270.10">
    <property type="entry name" value="Urate Oxidase"/>
    <property type="match status" value="1"/>
</dbReference>
<dbReference type="HAMAP" id="MF_01527_B">
    <property type="entry name" value="GTP_cyclohydrol_B"/>
    <property type="match status" value="1"/>
</dbReference>
<dbReference type="AlphaFoldDB" id="A0A1M7AL40"/>
<proteinExistence type="inferred from homology"/>
<comment type="catalytic activity">
    <reaction evidence="2">
        <text>GTP + H2O = 7,8-dihydroneopterin 3'-triphosphate + formate + H(+)</text>
        <dbReference type="Rhea" id="RHEA:17473"/>
        <dbReference type="ChEBI" id="CHEBI:15377"/>
        <dbReference type="ChEBI" id="CHEBI:15378"/>
        <dbReference type="ChEBI" id="CHEBI:15740"/>
        <dbReference type="ChEBI" id="CHEBI:37565"/>
        <dbReference type="ChEBI" id="CHEBI:58462"/>
        <dbReference type="EC" id="3.5.4.16"/>
    </reaction>
</comment>
<reference evidence="4" key="1">
    <citation type="submission" date="2016-11" db="EMBL/GenBank/DDBJ databases">
        <authorList>
            <person name="Varghese N."/>
            <person name="Submissions S."/>
        </authorList>
    </citation>
    <scope>NUCLEOTIDE SEQUENCE [LARGE SCALE GENOMIC DNA]</scope>
    <source>
        <strain evidence="4">DSM 16219</strain>
    </source>
</reference>
<evidence type="ECO:0000256" key="1">
    <source>
        <dbReference type="ARBA" id="ARBA00022801"/>
    </source>
</evidence>
<gene>
    <name evidence="2" type="primary">folE2</name>
    <name evidence="3" type="ORF">SAMN02745216_05184</name>
</gene>
<feature type="site" description="May be catalytically important" evidence="2">
    <location>
        <position position="165"/>
    </location>
</feature>
<keyword evidence="4" id="KW-1185">Reference proteome</keyword>
<dbReference type="NCBIfam" id="NF010200">
    <property type="entry name" value="PRK13674.1-1"/>
    <property type="match status" value="1"/>
</dbReference>
<organism evidence="3 4">
    <name type="scientific">Desulfatibacillum alkenivorans DSM 16219</name>
    <dbReference type="NCBI Taxonomy" id="1121393"/>
    <lineage>
        <taxon>Bacteria</taxon>
        <taxon>Pseudomonadati</taxon>
        <taxon>Thermodesulfobacteriota</taxon>
        <taxon>Desulfobacteria</taxon>
        <taxon>Desulfobacterales</taxon>
        <taxon>Desulfatibacillaceae</taxon>
        <taxon>Desulfatibacillum</taxon>
    </lineage>
</organism>
<dbReference type="EMBL" id="FQZU01000071">
    <property type="protein sequence ID" value="SHL43377.1"/>
    <property type="molecule type" value="Genomic_DNA"/>
</dbReference>
<comment type="similarity">
    <text evidence="2">Belongs to the GTP cyclohydrolase IV family.</text>
</comment>
<comment type="pathway">
    <text evidence="2">Cofactor biosynthesis; 7,8-dihydroneopterin triphosphate biosynthesis; 7,8-dihydroneopterin triphosphate from GTP: step 1/1.</text>
</comment>
<protein>
    <recommendedName>
        <fullName evidence="2">GTP cyclohydrolase FolE2</fullName>
        <ecNumber evidence="2">3.5.4.16</ecNumber>
    </recommendedName>
</protein>
<evidence type="ECO:0000256" key="2">
    <source>
        <dbReference type="HAMAP-Rule" id="MF_01527"/>
    </source>
</evidence>
<dbReference type="STRING" id="1121393.SAMN02745216_05184"/>
<name>A0A1M7AL40_9BACT</name>
<sequence>MIICNDRFAPWIQEIKLNDMIDVQNQYDDRNMPINKVGIKNLRYPITVLDKEKRFQPTVATINMYVDLPHEYKGTHMSRFVEMLHETKPQVSLKTFSVLLDQMKKLLNAASAHIEMTFPYFIEKKAPMSGSLGLMDYTCCLKGSSDAQDQVDLILEISVPITSVCPCSKEISDEGAHNQRGEVKLATRFEKFRWIEDMIELVEKAASCDVYSVLKRVDEKYVTERAFRRPRFVEDVVRDIACVLSQDKNIKWFSVSAENFESIHNHSAYASITSDQ</sequence>
<comment type="function">
    <text evidence="2">Converts GTP to 7,8-dihydroneopterin triphosphate.</text>
</comment>
<dbReference type="Pfam" id="PF02649">
    <property type="entry name" value="GCHY-1"/>
    <property type="match status" value="1"/>
</dbReference>
<dbReference type="PANTHER" id="PTHR36445:SF1">
    <property type="entry name" value="GTP CYCLOHYDROLASE MPTA"/>
    <property type="match status" value="1"/>
</dbReference>
<dbReference type="InterPro" id="IPR022838">
    <property type="entry name" value="GTP_cyclohydrolase_FolE2"/>
</dbReference>
<accession>A0A1M7AL40</accession>
<evidence type="ECO:0000313" key="3">
    <source>
        <dbReference type="EMBL" id="SHL43377.1"/>
    </source>
</evidence>
<evidence type="ECO:0000313" key="4">
    <source>
        <dbReference type="Proteomes" id="UP000183994"/>
    </source>
</evidence>
<dbReference type="Proteomes" id="UP000183994">
    <property type="component" value="Unassembled WGS sequence"/>
</dbReference>
<dbReference type="GO" id="GO:0046654">
    <property type="term" value="P:tetrahydrofolate biosynthetic process"/>
    <property type="evidence" value="ECO:0007669"/>
    <property type="project" value="UniProtKB-UniRule"/>
</dbReference>
<keyword evidence="1 2" id="KW-0378">Hydrolase</keyword>